<dbReference type="InterPro" id="IPR036390">
    <property type="entry name" value="WH_DNA-bd_sf"/>
</dbReference>
<keyword evidence="3" id="KW-1185">Reference proteome</keyword>
<dbReference type="RefSeq" id="WP_386733220.1">
    <property type="nucleotide sequence ID" value="NZ_JBHSTP010000004.1"/>
</dbReference>
<dbReference type="InterPro" id="IPR036388">
    <property type="entry name" value="WH-like_DNA-bd_sf"/>
</dbReference>
<dbReference type="SUPFAM" id="SSF46785">
    <property type="entry name" value="Winged helix' DNA-binding domain"/>
    <property type="match status" value="1"/>
</dbReference>
<sequence length="117" mass="13045">MASSLTQPAFWVLTALANQRRHGYEIMRDATVASGGRVSLKVTTLYAVLERLEREGLVTADGEEIVSGRARRYYRITEEGSVRLADEVVALEQLIQVARARLATHRFAFIAQKVVPT</sequence>
<evidence type="ECO:0000313" key="3">
    <source>
        <dbReference type="Proteomes" id="UP001596306"/>
    </source>
</evidence>
<proteinExistence type="predicted"/>
<dbReference type="PANTHER" id="PTHR33169">
    <property type="entry name" value="PADR-FAMILY TRANSCRIPTIONAL REGULATOR"/>
    <property type="match status" value="1"/>
</dbReference>
<gene>
    <name evidence="2" type="ORF">ACFQB0_15025</name>
</gene>
<dbReference type="Gene3D" id="1.10.10.10">
    <property type="entry name" value="Winged helix-like DNA-binding domain superfamily/Winged helix DNA-binding domain"/>
    <property type="match status" value="1"/>
</dbReference>
<dbReference type="PANTHER" id="PTHR33169:SF14">
    <property type="entry name" value="TRANSCRIPTIONAL REGULATOR RV3488"/>
    <property type="match status" value="1"/>
</dbReference>
<dbReference type="Pfam" id="PF03551">
    <property type="entry name" value="PadR"/>
    <property type="match status" value="1"/>
</dbReference>
<dbReference type="InterPro" id="IPR005149">
    <property type="entry name" value="Tscrpt_reg_PadR_N"/>
</dbReference>
<protein>
    <submittedName>
        <fullName evidence="2">PadR family transcriptional regulator</fullName>
    </submittedName>
</protein>
<feature type="domain" description="Transcription regulator PadR N-terminal" evidence="1">
    <location>
        <begin position="12"/>
        <end position="85"/>
    </location>
</feature>
<dbReference type="Proteomes" id="UP001596306">
    <property type="component" value="Unassembled WGS sequence"/>
</dbReference>
<dbReference type="EMBL" id="JBHSTP010000004">
    <property type="protein sequence ID" value="MFC6357421.1"/>
    <property type="molecule type" value="Genomic_DNA"/>
</dbReference>
<name>A0ABW1VK48_9MICO</name>
<reference evidence="3" key="1">
    <citation type="journal article" date="2019" name="Int. J. Syst. Evol. Microbiol.">
        <title>The Global Catalogue of Microorganisms (GCM) 10K type strain sequencing project: providing services to taxonomists for standard genome sequencing and annotation.</title>
        <authorList>
            <consortium name="The Broad Institute Genomics Platform"/>
            <consortium name="The Broad Institute Genome Sequencing Center for Infectious Disease"/>
            <person name="Wu L."/>
            <person name="Ma J."/>
        </authorList>
    </citation>
    <scope>NUCLEOTIDE SEQUENCE [LARGE SCALE GENOMIC DNA]</scope>
    <source>
        <strain evidence="3">CCUG 43304</strain>
    </source>
</reference>
<evidence type="ECO:0000259" key="1">
    <source>
        <dbReference type="Pfam" id="PF03551"/>
    </source>
</evidence>
<accession>A0ABW1VK48</accession>
<evidence type="ECO:0000313" key="2">
    <source>
        <dbReference type="EMBL" id="MFC6357421.1"/>
    </source>
</evidence>
<comment type="caution">
    <text evidence="2">The sequence shown here is derived from an EMBL/GenBank/DDBJ whole genome shotgun (WGS) entry which is preliminary data.</text>
</comment>
<organism evidence="2 3">
    <name type="scientific">Luethyella okanaganae</name>
    <dbReference type="NCBI Taxonomy" id="69372"/>
    <lineage>
        <taxon>Bacteria</taxon>
        <taxon>Bacillati</taxon>
        <taxon>Actinomycetota</taxon>
        <taxon>Actinomycetes</taxon>
        <taxon>Micrococcales</taxon>
        <taxon>Microbacteriaceae</taxon>
        <taxon>Luethyella</taxon>
    </lineage>
</organism>
<dbReference type="InterPro" id="IPR052509">
    <property type="entry name" value="Metal_resp_DNA-bind_regulator"/>
</dbReference>